<evidence type="ECO:0000313" key="2">
    <source>
        <dbReference type="EMBL" id="MFC5454124.1"/>
    </source>
</evidence>
<reference evidence="3" key="1">
    <citation type="journal article" date="2019" name="Int. J. Syst. Evol. Microbiol.">
        <title>The Global Catalogue of Microorganisms (GCM) 10K type strain sequencing project: providing services to taxonomists for standard genome sequencing and annotation.</title>
        <authorList>
            <consortium name="The Broad Institute Genomics Platform"/>
            <consortium name="The Broad Institute Genome Sequencing Center for Infectious Disease"/>
            <person name="Wu L."/>
            <person name="Ma J."/>
        </authorList>
    </citation>
    <scope>NUCLEOTIDE SEQUENCE [LARGE SCALE GENOMIC DNA]</scope>
    <source>
        <strain evidence="3">CGMCC 4.1469</strain>
    </source>
</reference>
<sequence length="192" mass="22143">MRNFFQFIKWTIIVAGTLCVVVVALCTTFFYFMLSPTTSLTKYEDIVGKSKRKEATKDLALRSLEHFPECIPPSAKDAKFFYSPGFRAGMQTQLLLTLPESEVAEIERHLRSEHQPKPADLVNGRPYTFPAAWLKNGWLSMEPSYEARRVSDDFIWFDLSPARDPSPYNRHWLTKGVAVSQSKHQVFYWLGN</sequence>
<dbReference type="EMBL" id="JBHSMQ010000001">
    <property type="protein sequence ID" value="MFC5454124.1"/>
    <property type="molecule type" value="Genomic_DNA"/>
</dbReference>
<keyword evidence="1" id="KW-0812">Transmembrane</keyword>
<keyword evidence="3" id="KW-1185">Reference proteome</keyword>
<comment type="caution">
    <text evidence="2">The sequence shown here is derived from an EMBL/GenBank/DDBJ whole genome shotgun (WGS) entry which is preliminary data.</text>
</comment>
<keyword evidence="1" id="KW-1133">Transmembrane helix</keyword>
<dbReference type="Proteomes" id="UP001596052">
    <property type="component" value="Unassembled WGS sequence"/>
</dbReference>
<feature type="transmembrane region" description="Helical" evidence="1">
    <location>
        <begin position="12"/>
        <end position="34"/>
    </location>
</feature>
<protein>
    <submittedName>
        <fullName evidence="2">Uncharacterized protein</fullName>
    </submittedName>
</protein>
<organism evidence="2 3">
    <name type="scientific">Prosthecobacter fluviatilis</name>
    <dbReference type="NCBI Taxonomy" id="445931"/>
    <lineage>
        <taxon>Bacteria</taxon>
        <taxon>Pseudomonadati</taxon>
        <taxon>Verrucomicrobiota</taxon>
        <taxon>Verrucomicrobiia</taxon>
        <taxon>Verrucomicrobiales</taxon>
        <taxon>Verrucomicrobiaceae</taxon>
        <taxon>Prosthecobacter</taxon>
    </lineage>
</organism>
<accession>A0ABW0KLC2</accession>
<gene>
    <name evidence="2" type="ORF">ACFQDI_04570</name>
</gene>
<keyword evidence="1" id="KW-0472">Membrane</keyword>
<evidence type="ECO:0000313" key="3">
    <source>
        <dbReference type="Proteomes" id="UP001596052"/>
    </source>
</evidence>
<evidence type="ECO:0000256" key="1">
    <source>
        <dbReference type="SAM" id="Phobius"/>
    </source>
</evidence>
<proteinExistence type="predicted"/>
<name>A0ABW0KLC2_9BACT</name>